<proteinExistence type="predicted"/>
<evidence type="ECO:0000313" key="2">
    <source>
        <dbReference type="Proteomes" id="UP001549119"/>
    </source>
</evidence>
<name>A0ABV2NU94_9HYPH</name>
<protein>
    <submittedName>
        <fullName evidence="1">Uncharacterized protein</fullName>
    </submittedName>
</protein>
<sequence>MAILACTKCHCFENAELLNDRLECIACAGDDWAPLARSSLAKSCADHLKHLYAAYRLKVIRRWAGLDDNQMRLRSAA</sequence>
<evidence type="ECO:0000313" key="1">
    <source>
        <dbReference type="EMBL" id="MET3869991.1"/>
    </source>
</evidence>
<reference evidence="1 2" key="1">
    <citation type="submission" date="2024-06" db="EMBL/GenBank/DDBJ databases">
        <title>Genomics of switchgrass bacterial isolates.</title>
        <authorList>
            <person name="Shade A."/>
        </authorList>
    </citation>
    <scope>NUCLEOTIDE SEQUENCE [LARGE SCALE GENOMIC DNA]</scope>
    <source>
        <strain evidence="1 2">PvP084</strain>
    </source>
</reference>
<comment type="caution">
    <text evidence="1">The sequence shown here is derived from an EMBL/GenBank/DDBJ whole genome shotgun (WGS) entry which is preliminary data.</text>
</comment>
<dbReference type="Proteomes" id="UP001549119">
    <property type="component" value="Unassembled WGS sequence"/>
</dbReference>
<gene>
    <name evidence="1" type="ORF">ABIC20_007376</name>
</gene>
<dbReference type="RefSeq" id="WP_209651107.1">
    <property type="nucleotide sequence ID" value="NZ_JBEPNV010000005.1"/>
</dbReference>
<dbReference type="EMBL" id="JBEPNW010000008">
    <property type="protein sequence ID" value="MET3869991.1"/>
    <property type="molecule type" value="Genomic_DNA"/>
</dbReference>
<keyword evidence="2" id="KW-1185">Reference proteome</keyword>
<organism evidence="1 2">
    <name type="scientific">Methylobacterium radiotolerans</name>
    <dbReference type="NCBI Taxonomy" id="31998"/>
    <lineage>
        <taxon>Bacteria</taxon>
        <taxon>Pseudomonadati</taxon>
        <taxon>Pseudomonadota</taxon>
        <taxon>Alphaproteobacteria</taxon>
        <taxon>Hyphomicrobiales</taxon>
        <taxon>Methylobacteriaceae</taxon>
        <taxon>Methylobacterium</taxon>
    </lineage>
</organism>
<accession>A0ABV2NU94</accession>